<dbReference type="PROSITE" id="PS51257">
    <property type="entry name" value="PROKAR_LIPOPROTEIN"/>
    <property type="match status" value="1"/>
</dbReference>
<dbReference type="RefSeq" id="WP_146322201.1">
    <property type="nucleotide sequence ID" value="NZ_CP042305.1"/>
</dbReference>
<name>A0A5B8M6J7_9MICO</name>
<dbReference type="GO" id="GO:0042956">
    <property type="term" value="P:maltodextrin transmembrane transport"/>
    <property type="evidence" value="ECO:0007669"/>
    <property type="project" value="TreeGrafter"/>
</dbReference>
<dbReference type="Proteomes" id="UP000320216">
    <property type="component" value="Chromosome"/>
</dbReference>
<keyword evidence="3 4" id="KW-0732">Signal</keyword>
<dbReference type="CDD" id="cd14750">
    <property type="entry name" value="PBP2_TMBP"/>
    <property type="match status" value="1"/>
</dbReference>
<protein>
    <submittedName>
        <fullName evidence="5">ABC transporter substrate-binding protein</fullName>
    </submittedName>
</protein>
<dbReference type="GO" id="GO:1901982">
    <property type="term" value="F:maltose binding"/>
    <property type="evidence" value="ECO:0007669"/>
    <property type="project" value="TreeGrafter"/>
</dbReference>
<dbReference type="Pfam" id="PF01547">
    <property type="entry name" value="SBP_bac_1"/>
    <property type="match status" value="1"/>
</dbReference>
<accession>A0A5B8M6J7</accession>
<dbReference type="GO" id="GO:0015768">
    <property type="term" value="P:maltose transport"/>
    <property type="evidence" value="ECO:0007669"/>
    <property type="project" value="TreeGrafter"/>
</dbReference>
<evidence type="ECO:0000313" key="6">
    <source>
        <dbReference type="Proteomes" id="UP000320216"/>
    </source>
</evidence>
<feature type="chain" id="PRO_5039347514" evidence="4">
    <location>
        <begin position="27"/>
        <end position="449"/>
    </location>
</feature>
<dbReference type="GO" id="GO:0055052">
    <property type="term" value="C:ATP-binding cassette (ABC) transporter complex, substrate-binding subunit-containing"/>
    <property type="evidence" value="ECO:0007669"/>
    <property type="project" value="TreeGrafter"/>
</dbReference>
<dbReference type="Gene3D" id="3.40.190.10">
    <property type="entry name" value="Periplasmic binding protein-like II"/>
    <property type="match status" value="2"/>
</dbReference>
<dbReference type="PANTHER" id="PTHR30061:SF50">
    <property type="entry name" value="MALTOSE_MALTODEXTRIN-BINDING PERIPLASMIC PROTEIN"/>
    <property type="match status" value="1"/>
</dbReference>
<dbReference type="KEGG" id="huw:FPZ11_16795"/>
<sequence length="449" mass="47168">MSKNITRTLRRSGPFMKAAVVATAIATVAVLSGCSSGSGGSTSTSSASGNATKGSITWWASPITTSGADPRTVLISAFEKAYPNIHVKLISAPNDTDTNRATLTTQISGGGGPDVYMGDVIWPAQFGAHQLAEPLSKYLPKSYWDSFASGLVAGATYNGQVYGAPFFEDQGFLYYRKDILKADGLKVPTTWEELVSDSKIAQSKGQVKYGYVFQGANYEGATCNFMEFLADAGGKVLNSKADASALNSSAATKALTFEQSLVTSGVSPQATSTFQETQSMNAFSAGDSLFLRNWDYAYSTSQASGSAVIGKVGVAPMPTFQGESAPGYSNIGGWNLYVNPHSKNVAADLTFIKWMTGKDAQTTLATKFSEIPTNAAVRSSSEVKNANPVLAIVSQTKLIARPSQTPNYPEVSQAIYSNVNGVLAGSLTPQAAIQKANSQINTAVKNGGL</sequence>
<evidence type="ECO:0000256" key="1">
    <source>
        <dbReference type="ARBA" id="ARBA00008520"/>
    </source>
</evidence>
<proteinExistence type="inferred from homology"/>
<dbReference type="PANTHER" id="PTHR30061">
    <property type="entry name" value="MALTOSE-BINDING PERIPLASMIC PROTEIN"/>
    <property type="match status" value="1"/>
</dbReference>
<keyword evidence="2" id="KW-0813">Transport</keyword>
<keyword evidence="6" id="KW-1185">Reference proteome</keyword>
<gene>
    <name evidence="5" type="ORF">FPZ11_16795</name>
</gene>
<evidence type="ECO:0000256" key="4">
    <source>
        <dbReference type="SAM" id="SignalP"/>
    </source>
</evidence>
<dbReference type="AlphaFoldDB" id="A0A5B8M6J7"/>
<evidence type="ECO:0000256" key="2">
    <source>
        <dbReference type="ARBA" id="ARBA00022448"/>
    </source>
</evidence>
<dbReference type="EMBL" id="CP042305">
    <property type="protein sequence ID" value="QDZ16197.1"/>
    <property type="molecule type" value="Genomic_DNA"/>
</dbReference>
<comment type="similarity">
    <text evidence="1">Belongs to the bacterial solute-binding protein 1 family.</text>
</comment>
<organism evidence="5 6">
    <name type="scientific">Humibacter ginsenosidimutans</name>
    <dbReference type="NCBI Taxonomy" id="2599293"/>
    <lineage>
        <taxon>Bacteria</taxon>
        <taxon>Bacillati</taxon>
        <taxon>Actinomycetota</taxon>
        <taxon>Actinomycetes</taxon>
        <taxon>Micrococcales</taxon>
        <taxon>Microbacteriaceae</taxon>
        <taxon>Humibacter</taxon>
    </lineage>
</organism>
<dbReference type="SUPFAM" id="SSF53850">
    <property type="entry name" value="Periplasmic binding protein-like II"/>
    <property type="match status" value="1"/>
</dbReference>
<feature type="signal peptide" evidence="4">
    <location>
        <begin position="1"/>
        <end position="26"/>
    </location>
</feature>
<dbReference type="InterPro" id="IPR006059">
    <property type="entry name" value="SBP"/>
</dbReference>
<evidence type="ECO:0000313" key="5">
    <source>
        <dbReference type="EMBL" id="QDZ16197.1"/>
    </source>
</evidence>
<dbReference type="OrthoDB" id="2510110at2"/>
<evidence type="ECO:0000256" key="3">
    <source>
        <dbReference type="ARBA" id="ARBA00022729"/>
    </source>
</evidence>
<reference evidence="5 6" key="1">
    <citation type="submission" date="2019-07" db="EMBL/GenBank/DDBJ databases">
        <title>Full genome sequence of Humibacter sp. WJ7-1.</title>
        <authorList>
            <person name="Im W.-T."/>
        </authorList>
    </citation>
    <scope>NUCLEOTIDE SEQUENCE [LARGE SCALE GENOMIC DNA]</scope>
    <source>
        <strain evidence="5 6">WJ7-1</strain>
    </source>
</reference>